<accession>A0A554SPQ4</accession>
<evidence type="ECO:0000313" key="1">
    <source>
        <dbReference type="EMBL" id="TSD68326.1"/>
    </source>
</evidence>
<proteinExistence type="predicted"/>
<dbReference type="OrthoDB" id="511192at2"/>
<dbReference type="InterPro" id="IPR025358">
    <property type="entry name" value="DUF4262"/>
</dbReference>
<evidence type="ECO:0000313" key="2">
    <source>
        <dbReference type="Proteomes" id="UP000316988"/>
    </source>
</evidence>
<comment type="caution">
    <text evidence="1">The sequence shown here is derived from an EMBL/GenBank/DDBJ whole genome shotgun (WGS) entry which is preliminary data.</text>
</comment>
<sequence length="163" mass="18617">MDDQTQLIAWLDQEDRRTTEAIRRCGVYIQYVMGDQSRNETSFSYTTGLFGMGHPELLAFGLSPVNARGLFNELASRIRDGEDLIPGDIVTFDDWHHRVIVEVVPNPGQILLAANRFYQRPPEQSVPALQLTTDDRNGRFPWDDGYSFPTWLQPRPGEFSAWG</sequence>
<dbReference type="EMBL" id="VLNT01000001">
    <property type="protein sequence ID" value="TSD68326.1"/>
    <property type="molecule type" value="Genomic_DNA"/>
</dbReference>
<gene>
    <name evidence="1" type="ORF">FNM00_01655</name>
</gene>
<dbReference type="Proteomes" id="UP000316988">
    <property type="component" value="Unassembled WGS sequence"/>
</dbReference>
<name>A0A554SPQ4_9ACTN</name>
<keyword evidence="2" id="KW-1185">Reference proteome</keyword>
<dbReference type="RefSeq" id="WP_143911274.1">
    <property type="nucleotide sequence ID" value="NZ_VLNT01000001.1"/>
</dbReference>
<reference evidence="1 2" key="1">
    <citation type="submission" date="2019-07" db="EMBL/GenBank/DDBJ databases">
        <authorList>
            <person name="Zhao L.H."/>
        </authorList>
    </citation>
    <scope>NUCLEOTIDE SEQUENCE [LARGE SCALE GENOMIC DNA]</scope>
    <source>
        <strain evidence="1 2">Co35</strain>
    </source>
</reference>
<dbReference type="AlphaFoldDB" id="A0A554SPQ4"/>
<protein>
    <submittedName>
        <fullName evidence="1">DUF4262 domain-containing protein</fullName>
    </submittedName>
</protein>
<dbReference type="Pfam" id="PF14081">
    <property type="entry name" value="DUF4262"/>
    <property type="match status" value="1"/>
</dbReference>
<organism evidence="1 2">
    <name type="scientific">Aeromicrobium piscarium</name>
    <dbReference type="NCBI Taxonomy" id="2590901"/>
    <lineage>
        <taxon>Bacteria</taxon>
        <taxon>Bacillati</taxon>
        <taxon>Actinomycetota</taxon>
        <taxon>Actinomycetes</taxon>
        <taxon>Propionibacteriales</taxon>
        <taxon>Nocardioidaceae</taxon>
        <taxon>Aeromicrobium</taxon>
    </lineage>
</organism>